<feature type="domain" description="HTH tetR-type" evidence="5">
    <location>
        <begin position="24"/>
        <end position="84"/>
    </location>
</feature>
<dbReference type="PROSITE" id="PS50977">
    <property type="entry name" value="HTH_TETR_2"/>
    <property type="match status" value="1"/>
</dbReference>
<gene>
    <name evidence="6" type="primary">nemR</name>
    <name evidence="6" type="ORF">GCM10007916_34150</name>
</gene>
<reference evidence="7" key="1">
    <citation type="journal article" date="2019" name="Int. J. Syst. Evol. Microbiol.">
        <title>The Global Catalogue of Microorganisms (GCM) 10K type strain sequencing project: providing services to taxonomists for standard genome sequencing and annotation.</title>
        <authorList>
            <consortium name="The Broad Institute Genomics Platform"/>
            <consortium name="The Broad Institute Genome Sequencing Center for Infectious Disease"/>
            <person name="Wu L."/>
            <person name="Ma J."/>
        </authorList>
    </citation>
    <scope>NUCLEOTIDE SEQUENCE [LARGE SCALE GENOMIC DNA]</scope>
    <source>
        <strain evidence="7">NBRC 103166</strain>
    </source>
</reference>
<dbReference type="InterPro" id="IPR009057">
    <property type="entry name" value="Homeodomain-like_sf"/>
</dbReference>
<accession>A0ABQ6E4L1</accession>
<dbReference type="PANTHER" id="PTHR47506">
    <property type="entry name" value="TRANSCRIPTIONAL REGULATORY PROTEIN"/>
    <property type="match status" value="1"/>
</dbReference>
<evidence type="ECO:0000259" key="5">
    <source>
        <dbReference type="PROSITE" id="PS50977"/>
    </source>
</evidence>
<dbReference type="SUPFAM" id="SSF48498">
    <property type="entry name" value="Tetracyclin repressor-like, C-terminal domain"/>
    <property type="match status" value="1"/>
</dbReference>
<dbReference type="InterPro" id="IPR011075">
    <property type="entry name" value="TetR_C"/>
</dbReference>
<dbReference type="SUPFAM" id="SSF46689">
    <property type="entry name" value="Homeodomain-like"/>
    <property type="match status" value="1"/>
</dbReference>
<dbReference type="InterPro" id="IPR036271">
    <property type="entry name" value="Tet_transcr_reg_TetR-rel_C_sf"/>
</dbReference>
<keyword evidence="1" id="KW-0805">Transcription regulation</keyword>
<evidence type="ECO:0000256" key="2">
    <source>
        <dbReference type="ARBA" id="ARBA00023125"/>
    </source>
</evidence>
<dbReference type="Proteomes" id="UP001157353">
    <property type="component" value="Unassembled WGS sequence"/>
</dbReference>
<keyword evidence="7" id="KW-1185">Reference proteome</keyword>
<evidence type="ECO:0000313" key="7">
    <source>
        <dbReference type="Proteomes" id="UP001157353"/>
    </source>
</evidence>
<keyword evidence="2 4" id="KW-0238">DNA-binding</keyword>
<evidence type="ECO:0000256" key="3">
    <source>
        <dbReference type="ARBA" id="ARBA00023163"/>
    </source>
</evidence>
<name>A0ABQ6E4L1_9GAMM</name>
<dbReference type="PRINTS" id="PR00455">
    <property type="entry name" value="HTHTETR"/>
</dbReference>
<protein>
    <submittedName>
        <fullName evidence="6">TetR family transcriptional regulator</fullName>
    </submittedName>
</protein>
<keyword evidence="3" id="KW-0804">Transcription</keyword>
<dbReference type="Gene3D" id="1.10.357.10">
    <property type="entry name" value="Tetracycline Repressor, domain 2"/>
    <property type="match status" value="1"/>
</dbReference>
<sequence>MLIKIPLDDWSISLYCMLMKTEQNSTRQHIISTGYQLFSAQGFTRVGLAEILKTADVPKGSFYHYFKSKELFGEAIIEDYFDSYLKRLATLFAFDPTQTALEQLMSYWQLWLSDTNNGCDQNRCLVVKLSAEVADLSDAMRLALRNGSEQVIKHIEACIKAGIKDNSIYQQNPTETANTLYSMWLGASLLSKLHRDQTILQQTLIQTRRLLSTATIIEH</sequence>
<dbReference type="InterPro" id="IPR001647">
    <property type="entry name" value="HTH_TetR"/>
</dbReference>
<dbReference type="Pfam" id="PF16925">
    <property type="entry name" value="TetR_C_13"/>
    <property type="match status" value="1"/>
</dbReference>
<comment type="caution">
    <text evidence="6">The sequence shown here is derived from an EMBL/GenBank/DDBJ whole genome shotgun (WGS) entry which is preliminary data.</text>
</comment>
<organism evidence="6 7">
    <name type="scientific">Psychromonas marina</name>
    <dbReference type="NCBI Taxonomy" id="88364"/>
    <lineage>
        <taxon>Bacteria</taxon>
        <taxon>Pseudomonadati</taxon>
        <taxon>Pseudomonadota</taxon>
        <taxon>Gammaproteobacteria</taxon>
        <taxon>Alteromonadales</taxon>
        <taxon>Psychromonadaceae</taxon>
        <taxon>Psychromonas</taxon>
    </lineage>
</organism>
<evidence type="ECO:0000256" key="1">
    <source>
        <dbReference type="ARBA" id="ARBA00023015"/>
    </source>
</evidence>
<evidence type="ECO:0000313" key="6">
    <source>
        <dbReference type="EMBL" id="GLS92344.1"/>
    </source>
</evidence>
<proteinExistence type="predicted"/>
<dbReference type="Pfam" id="PF00440">
    <property type="entry name" value="TetR_N"/>
    <property type="match status" value="1"/>
</dbReference>
<dbReference type="EMBL" id="BSPQ01000021">
    <property type="protein sequence ID" value="GLS92344.1"/>
    <property type="molecule type" value="Genomic_DNA"/>
</dbReference>
<evidence type="ECO:0000256" key="4">
    <source>
        <dbReference type="PROSITE-ProRule" id="PRU00335"/>
    </source>
</evidence>
<dbReference type="PANTHER" id="PTHR47506:SF6">
    <property type="entry name" value="HTH-TYPE TRANSCRIPTIONAL REPRESSOR NEMR"/>
    <property type="match status" value="1"/>
</dbReference>
<feature type="DNA-binding region" description="H-T-H motif" evidence="4">
    <location>
        <begin position="47"/>
        <end position="66"/>
    </location>
</feature>